<feature type="transmembrane region" description="Helical" evidence="5">
    <location>
        <begin position="250"/>
        <end position="270"/>
    </location>
</feature>
<name>A0A5N7CED7_PETAA</name>
<sequence>MPNATAIEIQISLQDTCHSYISGVDTSYGYIPSQAAGIVFTALFAVTTSGHVAQAAWTRAWWCFLFAIGSIIETLGWAARIWSAECPYANTPFLIQIVTLIIAPTFYTAGLYVLLGSFIKIFGQKSSILTPSLYLWIFCICDLVSLIVQAVGGGMAADATGKVDGDTKPGTNIMVGGIVFQMAAMTAFVVFMVDFLYRVTKMKVLAATKSTIGPLLAGMLTAVVAVYVRSVYRTIELLQGWDGFLITHEPYFIVLDGTMMVIASVIFNIVHPGWLLPKALKFSIETEIRDVDRDYG</sequence>
<dbReference type="InterPro" id="IPR007568">
    <property type="entry name" value="RTA1"/>
</dbReference>
<keyword evidence="2 5" id="KW-0812">Transmembrane</keyword>
<dbReference type="Pfam" id="PF04479">
    <property type="entry name" value="RTA1"/>
    <property type="match status" value="1"/>
</dbReference>
<feature type="transmembrane region" description="Helical" evidence="5">
    <location>
        <begin position="28"/>
        <end position="48"/>
    </location>
</feature>
<dbReference type="PANTHER" id="PTHR31465">
    <property type="entry name" value="PROTEIN RTA1-RELATED"/>
    <property type="match status" value="1"/>
</dbReference>
<keyword evidence="4 5" id="KW-0472">Membrane</keyword>
<reference evidence="6" key="1">
    <citation type="submission" date="2019-04" db="EMBL/GenBank/DDBJ databases">
        <title>Friends and foes A comparative genomics studyof 23 Aspergillus species from section Flavi.</title>
        <authorList>
            <consortium name="DOE Joint Genome Institute"/>
            <person name="Kjaerbolling I."/>
            <person name="Vesth T."/>
            <person name="Frisvad J.C."/>
            <person name="Nybo J.L."/>
            <person name="Theobald S."/>
            <person name="Kildgaard S."/>
            <person name="Isbrandt T."/>
            <person name="Kuo A."/>
            <person name="Sato A."/>
            <person name="Lyhne E.K."/>
            <person name="Kogle M.E."/>
            <person name="Wiebenga A."/>
            <person name="Kun R.S."/>
            <person name="Lubbers R.J."/>
            <person name="Makela M.R."/>
            <person name="Barry K."/>
            <person name="Chovatia M."/>
            <person name="Clum A."/>
            <person name="Daum C."/>
            <person name="Haridas S."/>
            <person name="He G."/>
            <person name="LaButti K."/>
            <person name="Lipzen A."/>
            <person name="Mondo S."/>
            <person name="Riley R."/>
            <person name="Salamov A."/>
            <person name="Simmons B.A."/>
            <person name="Magnuson J.K."/>
            <person name="Henrissat B."/>
            <person name="Mortensen U.H."/>
            <person name="Larsen T.O."/>
            <person name="Devries R.P."/>
            <person name="Grigoriev I.V."/>
            <person name="Machida M."/>
            <person name="Baker S.E."/>
            <person name="Andersen M.R."/>
        </authorList>
    </citation>
    <scope>NUCLEOTIDE SEQUENCE [LARGE SCALE GENOMIC DNA]</scope>
    <source>
        <strain evidence="6">IBT 14317</strain>
    </source>
</reference>
<dbReference type="AlphaFoldDB" id="A0A5N7CED7"/>
<keyword evidence="3 5" id="KW-1133">Transmembrane helix</keyword>
<dbReference type="OrthoDB" id="1844152at2759"/>
<proteinExistence type="predicted"/>
<evidence type="ECO:0000256" key="5">
    <source>
        <dbReference type="SAM" id="Phobius"/>
    </source>
</evidence>
<evidence type="ECO:0000256" key="1">
    <source>
        <dbReference type="ARBA" id="ARBA00004141"/>
    </source>
</evidence>
<evidence type="ECO:0000256" key="4">
    <source>
        <dbReference type="ARBA" id="ARBA00023136"/>
    </source>
</evidence>
<feature type="transmembrane region" description="Helical" evidence="5">
    <location>
        <begin position="94"/>
        <end position="121"/>
    </location>
</feature>
<feature type="transmembrane region" description="Helical" evidence="5">
    <location>
        <begin position="60"/>
        <end position="82"/>
    </location>
</feature>
<feature type="transmembrane region" description="Helical" evidence="5">
    <location>
        <begin position="133"/>
        <end position="153"/>
    </location>
</feature>
<dbReference type="EMBL" id="ML735236">
    <property type="protein sequence ID" value="KAE8392512.1"/>
    <property type="molecule type" value="Genomic_DNA"/>
</dbReference>
<evidence type="ECO:0000256" key="3">
    <source>
        <dbReference type="ARBA" id="ARBA00022989"/>
    </source>
</evidence>
<protein>
    <submittedName>
        <fullName evidence="6">RTA1 like protein-domain-containing protein</fullName>
    </submittedName>
</protein>
<dbReference type="GO" id="GO:0005886">
    <property type="term" value="C:plasma membrane"/>
    <property type="evidence" value="ECO:0007669"/>
    <property type="project" value="TreeGrafter"/>
</dbReference>
<dbReference type="Proteomes" id="UP000326877">
    <property type="component" value="Unassembled WGS sequence"/>
</dbReference>
<organism evidence="6">
    <name type="scientific">Petromyces alliaceus</name>
    <name type="common">Aspergillus alliaceus</name>
    <dbReference type="NCBI Taxonomy" id="209559"/>
    <lineage>
        <taxon>Eukaryota</taxon>
        <taxon>Fungi</taxon>
        <taxon>Dikarya</taxon>
        <taxon>Ascomycota</taxon>
        <taxon>Pezizomycotina</taxon>
        <taxon>Eurotiomycetes</taxon>
        <taxon>Eurotiomycetidae</taxon>
        <taxon>Eurotiales</taxon>
        <taxon>Aspergillaceae</taxon>
        <taxon>Aspergillus</taxon>
        <taxon>Aspergillus subgen. Circumdati</taxon>
    </lineage>
</organism>
<accession>A0A5N7CED7</accession>
<feature type="transmembrane region" description="Helical" evidence="5">
    <location>
        <begin position="211"/>
        <end position="230"/>
    </location>
</feature>
<gene>
    <name evidence="6" type="ORF">BDV23DRAFT_170835</name>
</gene>
<dbReference type="PANTHER" id="PTHR31465:SF11">
    <property type="entry name" value="DOMAIN PROTEIN, PUTATIVE (AFU_ORTHOLOGUE AFUA_3G10770)-RELATED"/>
    <property type="match status" value="1"/>
</dbReference>
<feature type="transmembrane region" description="Helical" evidence="5">
    <location>
        <begin position="173"/>
        <end position="199"/>
    </location>
</feature>
<evidence type="ECO:0000313" key="6">
    <source>
        <dbReference type="EMBL" id="KAE8392512.1"/>
    </source>
</evidence>
<evidence type="ECO:0000256" key="2">
    <source>
        <dbReference type="ARBA" id="ARBA00022692"/>
    </source>
</evidence>
<comment type="subcellular location">
    <subcellularLocation>
        <location evidence="1">Membrane</location>
        <topology evidence="1">Multi-pass membrane protein</topology>
    </subcellularLocation>
</comment>
<dbReference type="GO" id="GO:0000324">
    <property type="term" value="C:fungal-type vacuole"/>
    <property type="evidence" value="ECO:0007669"/>
    <property type="project" value="TreeGrafter"/>
</dbReference>